<sequence length="199" mass="22992">MFTINNDYNNEELNTSRAIRKSGVYTMKCTRAKIYKSKDTNAESLGLTFEDKNEQKAWFSIWYKSKDGEDVEFATRHINHLLALCDINENNMNWDKDGNIISLIGKFVGVILEVSKGTDYKDITKEVYEYRLQGFYDYKTNKTIKEKRDNAPAVIVNKYVEKYQNAQEVVLNNNASSNNNNSNDLGMDATFNNNDDLPF</sequence>
<accession>A0A8S5S7C6</accession>
<name>A0A8S5S7C6_9CAUD</name>
<evidence type="ECO:0000256" key="1">
    <source>
        <dbReference type="SAM" id="MobiDB-lite"/>
    </source>
</evidence>
<feature type="compositionally biased region" description="Polar residues" evidence="1">
    <location>
        <begin position="190"/>
        <end position="199"/>
    </location>
</feature>
<dbReference type="EMBL" id="BK032540">
    <property type="protein sequence ID" value="DAF46575.1"/>
    <property type="molecule type" value="Genomic_DNA"/>
</dbReference>
<feature type="region of interest" description="Disordered" evidence="1">
    <location>
        <begin position="173"/>
        <end position="199"/>
    </location>
</feature>
<organism evidence="2">
    <name type="scientific">Myoviridae sp. ct1ba2</name>
    <dbReference type="NCBI Taxonomy" id="2827654"/>
    <lineage>
        <taxon>Viruses</taxon>
        <taxon>Duplodnaviria</taxon>
        <taxon>Heunggongvirae</taxon>
        <taxon>Uroviricota</taxon>
        <taxon>Caudoviricetes</taxon>
    </lineage>
</organism>
<protein>
    <submittedName>
        <fullName evidence="2">Uncharacterized protein</fullName>
    </submittedName>
</protein>
<feature type="compositionally biased region" description="Low complexity" evidence="1">
    <location>
        <begin position="173"/>
        <end position="183"/>
    </location>
</feature>
<proteinExistence type="predicted"/>
<evidence type="ECO:0000313" key="2">
    <source>
        <dbReference type="EMBL" id="DAF46575.1"/>
    </source>
</evidence>
<reference evidence="2" key="1">
    <citation type="journal article" date="2021" name="Proc. Natl. Acad. Sci. U.S.A.">
        <title>A Catalog of Tens of Thousands of Viruses from Human Metagenomes Reveals Hidden Associations with Chronic Diseases.</title>
        <authorList>
            <person name="Tisza M.J."/>
            <person name="Buck C.B."/>
        </authorList>
    </citation>
    <scope>NUCLEOTIDE SEQUENCE</scope>
    <source>
        <strain evidence="2">Ct1ba2</strain>
    </source>
</reference>